<gene>
    <name evidence="4" type="ORF">VKT23_012926</name>
</gene>
<reference evidence="4 5" key="1">
    <citation type="submission" date="2024-01" db="EMBL/GenBank/DDBJ databases">
        <title>A draft genome for the cacao thread blight pathogen Marasmiellus scandens.</title>
        <authorList>
            <person name="Baruah I.K."/>
            <person name="Leung J."/>
            <person name="Bukari Y."/>
            <person name="Amoako-Attah I."/>
            <person name="Meinhardt L.W."/>
            <person name="Bailey B.A."/>
            <person name="Cohen S.P."/>
        </authorList>
    </citation>
    <scope>NUCLEOTIDE SEQUENCE [LARGE SCALE GENOMIC DNA]</scope>
    <source>
        <strain evidence="4 5">GH-19</strain>
    </source>
</reference>
<keyword evidence="2" id="KW-1133">Transmembrane helix</keyword>
<evidence type="ECO:0000313" key="4">
    <source>
        <dbReference type="EMBL" id="KAK7450616.1"/>
    </source>
</evidence>
<protein>
    <recommendedName>
        <fullName evidence="6">Mid2 domain-containing protein</fullName>
    </recommendedName>
</protein>
<comment type="caution">
    <text evidence="4">The sequence shown here is derived from an EMBL/GenBank/DDBJ whole genome shotgun (WGS) entry which is preliminary data.</text>
</comment>
<keyword evidence="3" id="KW-0732">Signal</keyword>
<feature type="compositionally biased region" description="Low complexity" evidence="1">
    <location>
        <begin position="194"/>
        <end position="212"/>
    </location>
</feature>
<sequence length="386" mass="42248">MLGSKYLFITLLASQGASAFKVNVPSEISLSAPVTVSWHREEHDGSPHNWFFQKQNMAAASGRNDFTSGVSEMIKVPDADDDGGKVAMTFTFAAGNFRLMGFKSGETNPFYQSPTLHVLEAAPPAVSATSSSSSGSPTSSSAPNDPTVLSTSSSSSSYTFPTDDKSQKNTIATGSPTQISITKFDPQPDSPATGSVESSSFSPGSNSPSTTNQQVSGNPNHSNIPVILGAVLGSLIFLVLSGLILWAWWRRRQRKSFRRELMIRDLNQPDPRNPQLFGLKTEKRQRSVSSFHSSSSLYTSKYSLSEDDYEASATEYYSPQESIPKYGYQTQAPTDRQMYIQDKIMELRQQMIGSSEPKALQQIEKWKVLQSSDWALHLTNDPPVGL</sequence>
<proteinExistence type="predicted"/>
<feature type="region of interest" description="Disordered" evidence="1">
    <location>
        <begin position="126"/>
        <end position="218"/>
    </location>
</feature>
<evidence type="ECO:0000256" key="2">
    <source>
        <dbReference type="SAM" id="Phobius"/>
    </source>
</evidence>
<feature type="signal peptide" evidence="3">
    <location>
        <begin position="1"/>
        <end position="19"/>
    </location>
</feature>
<evidence type="ECO:0000256" key="3">
    <source>
        <dbReference type="SAM" id="SignalP"/>
    </source>
</evidence>
<feature type="compositionally biased region" description="Polar residues" evidence="1">
    <location>
        <begin position="168"/>
        <end position="181"/>
    </location>
</feature>
<feature type="compositionally biased region" description="Low complexity" evidence="1">
    <location>
        <begin position="126"/>
        <end position="143"/>
    </location>
</feature>
<accession>A0ABR1J586</accession>
<keyword evidence="2" id="KW-0812">Transmembrane</keyword>
<evidence type="ECO:0008006" key="6">
    <source>
        <dbReference type="Google" id="ProtNLM"/>
    </source>
</evidence>
<feature type="chain" id="PRO_5045594144" description="Mid2 domain-containing protein" evidence="3">
    <location>
        <begin position="20"/>
        <end position="386"/>
    </location>
</feature>
<name>A0ABR1J586_9AGAR</name>
<dbReference type="Proteomes" id="UP001498398">
    <property type="component" value="Unassembled WGS sequence"/>
</dbReference>
<keyword evidence="2" id="KW-0472">Membrane</keyword>
<evidence type="ECO:0000256" key="1">
    <source>
        <dbReference type="SAM" id="MobiDB-lite"/>
    </source>
</evidence>
<feature type="transmembrane region" description="Helical" evidence="2">
    <location>
        <begin position="226"/>
        <end position="249"/>
    </location>
</feature>
<keyword evidence="5" id="KW-1185">Reference proteome</keyword>
<dbReference type="EMBL" id="JBANRG010000033">
    <property type="protein sequence ID" value="KAK7450616.1"/>
    <property type="molecule type" value="Genomic_DNA"/>
</dbReference>
<evidence type="ECO:0000313" key="5">
    <source>
        <dbReference type="Proteomes" id="UP001498398"/>
    </source>
</evidence>
<organism evidence="4 5">
    <name type="scientific">Marasmiellus scandens</name>
    <dbReference type="NCBI Taxonomy" id="2682957"/>
    <lineage>
        <taxon>Eukaryota</taxon>
        <taxon>Fungi</taxon>
        <taxon>Dikarya</taxon>
        <taxon>Basidiomycota</taxon>
        <taxon>Agaricomycotina</taxon>
        <taxon>Agaricomycetes</taxon>
        <taxon>Agaricomycetidae</taxon>
        <taxon>Agaricales</taxon>
        <taxon>Marasmiineae</taxon>
        <taxon>Omphalotaceae</taxon>
        <taxon>Marasmiellus</taxon>
    </lineage>
</organism>